<reference evidence="1 2" key="1">
    <citation type="journal article" date="2015" name="PLoS Negl. Trop. Dis.">
        <title>Distribution of Plasmids in Distinct Leptospira Pathogenic Species.</title>
        <authorList>
            <person name="Wang Y."/>
            <person name="Zhuang X."/>
            <person name="Zhong Y."/>
            <person name="Zhang C."/>
            <person name="Zhang Y."/>
            <person name="Zeng L."/>
            <person name="Zhu Y."/>
            <person name="He P."/>
            <person name="Dong K."/>
            <person name="Pal U."/>
            <person name="Guo X."/>
            <person name="Qin J."/>
        </authorList>
    </citation>
    <scope>NUCLEOTIDE SEQUENCE [LARGE SCALE GENOMIC DNA]</scope>
    <source>
        <strain evidence="1 2">56604</strain>
    </source>
</reference>
<sequence length="49" mass="5994">MAMSGTESFSALLFIRMKSLQYWYWKQDFCLCEKLQVNENERLFPLHLF</sequence>
<evidence type="ECO:0000313" key="2">
    <source>
        <dbReference type="Proteomes" id="UP000058857"/>
    </source>
</evidence>
<accession>A0A0S2IU74</accession>
<evidence type="ECO:0000313" key="1">
    <source>
        <dbReference type="EMBL" id="ALO27188.1"/>
    </source>
</evidence>
<proteinExistence type="predicted"/>
<name>A0A0S2IU74_LEPBO</name>
<gene>
    <name evidence="1" type="ORF">LBBP_02977</name>
</gene>
<protein>
    <submittedName>
        <fullName evidence="1">Uncharacterized protein</fullName>
    </submittedName>
</protein>
<organism evidence="1">
    <name type="scientific">Leptospira borgpetersenii serovar Ballum</name>
    <dbReference type="NCBI Taxonomy" id="280505"/>
    <lineage>
        <taxon>Bacteria</taxon>
        <taxon>Pseudomonadati</taxon>
        <taxon>Spirochaetota</taxon>
        <taxon>Spirochaetia</taxon>
        <taxon>Leptospirales</taxon>
        <taxon>Leptospiraceae</taxon>
        <taxon>Leptospira</taxon>
    </lineage>
</organism>
<dbReference type="AlphaFoldDB" id="A0A0S2IU74"/>
<dbReference type="Proteomes" id="UP000058857">
    <property type="component" value="Chromosome 1"/>
</dbReference>
<dbReference type="EMBL" id="CP012029">
    <property type="protein sequence ID" value="ALO27188.1"/>
    <property type="molecule type" value="Genomic_DNA"/>
</dbReference>